<name>S9NWH3_CYSF2</name>
<sequence length="135" mass="14359">MLVGLTWIVRRGATGKVSVSAPRLSALALNGQGARVLGAVTDISPENAEETKLFARLAKDYEALLKGRKTNVTLPETIRSLLSVWSKSANHPLEKGSGAWVFKGAPGELRKVGEHWVLVGLGRAGDEIGVSVFTP</sequence>
<gene>
    <name evidence="1" type="ORF">D187_009458</name>
</gene>
<organism evidence="1 2">
    <name type="scientific">Cystobacter fuscus (strain ATCC 25194 / DSM 2262 / NBRC 100088 / M29)</name>
    <dbReference type="NCBI Taxonomy" id="1242864"/>
    <lineage>
        <taxon>Bacteria</taxon>
        <taxon>Pseudomonadati</taxon>
        <taxon>Myxococcota</taxon>
        <taxon>Myxococcia</taxon>
        <taxon>Myxococcales</taxon>
        <taxon>Cystobacterineae</taxon>
        <taxon>Archangiaceae</taxon>
        <taxon>Cystobacter</taxon>
    </lineage>
</organism>
<dbReference type="EMBL" id="ANAH02000073">
    <property type="protein sequence ID" value="EPX55251.1"/>
    <property type="molecule type" value="Genomic_DNA"/>
</dbReference>
<accession>S9NWH3</accession>
<comment type="caution">
    <text evidence="1">The sequence shown here is derived from an EMBL/GenBank/DDBJ whole genome shotgun (WGS) entry which is preliminary data.</text>
</comment>
<keyword evidence="2" id="KW-1185">Reference proteome</keyword>
<protein>
    <submittedName>
        <fullName evidence="1">Uncharacterized protein</fullName>
    </submittedName>
</protein>
<dbReference type="Proteomes" id="UP000011682">
    <property type="component" value="Unassembled WGS sequence"/>
</dbReference>
<dbReference type="AlphaFoldDB" id="S9NWH3"/>
<proteinExistence type="predicted"/>
<reference evidence="1" key="1">
    <citation type="submission" date="2013-05" db="EMBL/GenBank/DDBJ databases">
        <title>Genome assembly of Cystobacter fuscus DSM 2262.</title>
        <authorList>
            <person name="Sharma G."/>
            <person name="Khatri I."/>
            <person name="Kaur C."/>
            <person name="Mayilraj S."/>
            <person name="Subramanian S."/>
        </authorList>
    </citation>
    <scope>NUCLEOTIDE SEQUENCE [LARGE SCALE GENOMIC DNA]</scope>
    <source>
        <strain evidence="1">DSM 2262</strain>
    </source>
</reference>
<evidence type="ECO:0000313" key="2">
    <source>
        <dbReference type="Proteomes" id="UP000011682"/>
    </source>
</evidence>
<evidence type="ECO:0000313" key="1">
    <source>
        <dbReference type="EMBL" id="EPX55251.1"/>
    </source>
</evidence>